<organism evidence="2 3">
    <name type="scientific">Paludisphaera mucosa</name>
    <dbReference type="NCBI Taxonomy" id="3030827"/>
    <lineage>
        <taxon>Bacteria</taxon>
        <taxon>Pseudomonadati</taxon>
        <taxon>Planctomycetota</taxon>
        <taxon>Planctomycetia</taxon>
        <taxon>Isosphaerales</taxon>
        <taxon>Isosphaeraceae</taxon>
        <taxon>Paludisphaera</taxon>
    </lineage>
</organism>
<dbReference type="Pfam" id="PF06283">
    <property type="entry name" value="ThuA"/>
    <property type="match status" value="1"/>
</dbReference>
<dbReference type="InterPro" id="IPR029010">
    <property type="entry name" value="ThuA-like"/>
</dbReference>
<keyword evidence="3" id="KW-1185">Reference proteome</keyword>
<dbReference type="Proteomes" id="UP001216907">
    <property type="component" value="Unassembled WGS sequence"/>
</dbReference>
<evidence type="ECO:0000313" key="3">
    <source>
        <dbReference type="Proteomes" id="UP001216907"/>
    </source>
</evidence>
<dbReference type="PANTHER" id="PTHR40469:SF2">
    <property type="entry name" value="GALACTOSE-BINDING DOMAIN-LIKE SUPERFAMILY PROTEIN"/>
    <property type="match status" value="1"/>
</dbReference>
<dbReference type="PANTHER" id="PTHR40469">
    <property type="entry name" value="SECRETED GLYCOSYL HYDROLASE"/>
    <property type="match status" value="1"/>
</dbReference>
<dbReference type="Gene3D" id="3.40.50.880">
    <property type="match status" value="1"/>
</dbReference>
<feature type="domain" description="ThuA-like" evidence="1">
    <location>
        <begin position="16"/>
        <end position="241"/>
    </location>
</feature>
<dbReference type="RefSeq" id="WP_277860424.1">
    <property type="nucleotide sequence ID" value="NZ_JARRAG010000002.1"/>
</dbReference>
<dbReference type="SUPFAM" id="SSF52317">
    <property type="entry name" value="Class I glutamine amidotransferase-like"/>
    <property type="match status" value="1"/>
</dbReference>
<evidence type="ECO:0000259" key="1">
    <source>
        <dbReference type="Pfam" id="PF06283"/>
    </source>
</evidence>
<comment type="caution">
    <text evidence="2">The sequence shown here is derived from an EMBL/GenBank/DDBJ whole genome shotgun (WGS) entry which is preliminary data.</text>
</comment>
<accession>A0ABT6F906</accession>
<evidence type="ECO:0000313" key="2">
    <source>
        <dbReference type="EMBL" id="MDG3004062.1"/>
    </source>
</evidence>
<reference evidence="2 3" key="1">
    <citation type="submission" date="2023-03" db="EMBL/GenBank/DDBJ databases">
        <title>Paludisphaera mucosa sp. nov. a novel planctomycete from northern fen.</title>
        <authorList>
            <person name="Ivanova A."/>
        </authorList>
    </citation>
    <scope>NUCLEOTIDE SEQUENCE [LARGE SCALE GENOMIC DNA]</scope>
    <source>
        <strain evidence="2 3">Pla2</strain>
    </source>
</reference>
<protein>
    <submittedName>
        <fullName evidence="2">ThuA domain-containing protein</fullName>
    </submittedName>
</protein>
<sequence>MVLLSVATATAQEPKRLLVVGQSKGYQHDAVSTAMATFYDLGRSTGQWEATLRTDCGNITKMPLKYEAKNLDKFDAVVFFTDGDLDMDDAQKADLLAFIRDDGKGFLGVHSATITFPSWPEYRRMLGGAFDGHPWGQFEAPLIVEDRDFPGFRSLPPSFTLKDEIYQIQGFSRADARILLRLDPDRIDRSKKGVHDRGDFPVAWARPYGKGRVLYNGLGHRREVWERTEFRDMWVESTRWVLGLAPGDATPRPRP</sequence>
<name>A0ABT6F906_9BACT</name>
<gene>
    <name evidence="2" type="ORF">PZE19_09780</name>
</gene>
<proteinExistence type="predicted"/>
<dbReference type="EMBL" id="JARRAG010000002">
    <property type="protein sequence ID" value="MDG3004062.1"/>
    <property type="molecule type" value="Genomic_DNA"/>
</dbReference>
<dbReference type="InterPro" id="IPR029062">
    <property type="entry name" value="Class_I_gatase-like"/>
</dbReference>